<evidence type="ECO:0008006" key="3">
    <source>
        <dbReference type="Google" id="ProtNLM"/>
    </source>
</evidence>
<evidence type="ECO:0000313" key="1">
    <source>
        <dbReference type="EMBL" id="SKC63072.1"/>
    </source>
</evidence>
<sequence>MPVVSHRALGGVALGVGASPGSSGHASSVGRCQAQPGPQLVRCLTVTERLCTKVGCRRPAVATLTYDYSDSLVVVGPLGLTPDPHSYDLCALHADRLSVPQGWSVIRHASMRE</sequence>
<protein>
    <recommendedName>
        <fullName evidence="3">DUF3499 domain-containing protein</fullName>
    </recommendedName>
</protein>
<dbReference type="Pfam" id="PF12005">
    <property type="entry name" value="DUF3499"/>
    <property type="match status" value="1"/>
</dbReference>
<name>A0A1T5KH73_9MICO</name>
<accession>A0A1T5KH73</accession>
<organism evidence="1 2">
    <name type="scientific">Okibacterium fritillariae</name>
    <dbReference type="NCBI Taxonomy" id="123320"/>
    <lineage>
        <taxon>Bacteria</taxon>
        <taxon>Bacillati</taxon>
        <taxon>Actinomycetota</taxon>
        <taxon>Actinomycetes</taxon>
        <taxon>Micrococcales</taxon>
        <taxon>Microbacteriaceae</taxon>
        <taxon>Okibacterium</taxon>
    </lineage>
</organism>
<evidence type="ECO:0000313" key="2">
    <source>
        <dbReference type="Proteomes" id="UP000190857"/>
    </source>
</evidence>
<keyword evidence="2" id="KW-1185">Reference proteome</keyword>
<reference evidence="1 2" key="1">
    <citation type="submission" date="2017-02" db="EMBL/GenBank/DDBJ databases">
        <authorList>
            <person name="Peterson S.W."/>
        </authorList>
    </citation>
    <scope>NUCLEOTIDE SEQUENCE [LARGE SCALE GENOMIC DNA]</scope>
    <source>
        <strain evidence="1 2">VKM Ac-2059</strain>
    </source>
</reference>
<gene>
    <name evidence="1" type="ORF">SAMN06309945_2233</name>
</gene>
<dbReference type="InterPro" id="IPR021888">
    <property type="entry name" value="DUF3499"/>
</dbReference>
<dbReference type="AlphaFoldDB" id="A0A1T5KH73"/>
<dbReference type="EMBL" id="FUZP01000002">
    <property type="protein sequence ID" value="SKC63072.1"/>
    <property type="molecule type" value="Genomic_DNA"/>
</dbReference>
<proteinExistence type="predicted"/>
<dbReference type="STRING" id="123320.SAMN06309945_2233"/>
<dbReference type="Proteomes" id="UP000190857">
    <property type="component" value="Unassembled WGS sequence"/>
</dbReference>